<keyword evidence="2" id="KW-0808">Transferase</keyword>
<dbReference type="ExpressionAtlas" id="A0A1P8YYJ4">
    <property type="expression patterns" value="baseline and differential"/>
</dbReference>
<gene>
    <name evidence="2" type="ORF">FGENESH_23</name>
</gene>
<accession>A0A1P8YYJ4</accession>
<dbReference type="SUPFAM" id="SSF51569">
    <property type="entry name" value="Aldolase"/>
    <property type="match status" value="1"/>
</dbReference>
<keyword evidence="2" id="KW-0695">RNA-directed DNA polymerase</keyword>
<dbReference type="PANTHER" id="PTHR10277:SF64">
    <property type="entry name" value="PYRUVATE CARBOXYLTRANSFERASE DOMAIN-CONTAINING PROTEIN"/>
    <property type="match status" value="1"/>
</dbReference>
<dbReference type="PROSITE" id="PS50991">
    <property type="entry name" value="PYR_CT"/>
    <property type="match status" value="1"/>
</dbReference>
<dbReference type="Pfam" id="PF07727">
    <property type="entry name" value="RVT_2"/>
    <property type="match status" value="2"/>
</dbReference>
<dbReference type="InterPro" id="IPR000891">
    <property type="entry name" value="PYR_CT"/>
</dbReference>
<reference evidence="2" key="1">
    <citation type="submission" date="2016-09" db="EMBL/GenBank/DDBJ databases">
        <authorList>
            <person name="Capua I."/>
            <person name="De Benedictis P."/>
            <person name="Joannis T."/>
            <person name="Lombin L.H."/>
            <person name="Cattoli G."/>
        </authorList>
    </citation>
    <scope>NUCLEOTIDE SEQUENCE</scope>
</reference>
<dbReference type="GO" id="GO:0003964">
    <property type="term" value="F:RNA-directed DNA polymerase activity"/>
    <property type="evidence" value="ECO:0007669"/>
    <property type="project" value="UniProtKB-KW"/>
</dbReference>
<dbReference type="InterPro" id="IPR050073">
    <property type="entry name" value="2-IPM_HCS-like"/>
</dbReference>
<dbReference type="Pfam" id="PF00682">
    <property type="entry name" value="HMGL-like"/>
    <property type="match status" value="1"/>
</dbReference>
<evidence type="ECO:0000259" key="1">
    <source>
        <dbReference type="PROSITE" id="PS50991"/>
    </source>
</evidence>
<feature type="domain" description="Pyruvate carboxyltransferase" evidence="1">
    <location>
        <begin position="392"/>
        <end position="514"/>
    </location>
</feature>
<sequence length="640" mass="71510">MGCLAKVNVLTNKKRKLGPKTVDCVFPGYAFHSIGYRFLIINSGVPDMLVHTEEFHIHNHVEDDNVSTRKSKRPRIVKSFGDDYIVYLVDDTPSTIEEAYSSPGANFWKEAIRSEMDSIMSNATWDVIERPYGCKPIGSKWVFNKNLRPDASHGILIHQMDVKTTFLNGELDEEIYMEQPAGFVANGQEGMFDRTLTSAGFVVNEADKCVYYRYGGGKGVILCLYVDDILILGTSLEMIKETKDFNFEMKDLGEADVILNIKLLREGNGGVTLVQSHYVEKVLSRFGYSECEPAPTPYDPSATRPDISFAMSKLSRFVSNLGDDHWHALERVLRYLKDEAASGYKRTHIQFSDALRTYHPHPTFCEHRECGRADLRNRIPHSDTCTGVRVISNREFLYHILEEVIKVGATTLNIPDTVEYTLPYEFGKLISDIKENTLRIENAIISTHCQNGLGLATANTLAGAHAGARLLEVTINGIGERAGNASLEEVVMAIKCRQELLDGLYTGINSQHITLTSKMVQEHNGLHVQPHEAIVGANAFAHESGIHQVLTVGDVPIGSVTKVLVVNINNVIFVSKLTVLEGSFCNLNLRFKGGLPPEAVYNIIIDPKNKRVFMISNDTYTKKLKMMRPFVNSWDSTVAI</sequence>
<protein>
    <submittedName>
        <fullName evidence="2">Reverse transcriptase</fullName>
    </submittedName>
</protein>
<dbReference type="PANTHER" id="PTHR10277">
    <property type="entry name" value="HOMOCITRATE SYNTHASE-RELATED"/>
    <property type="match status" value="1"/>
</dbReference>
<dbReference type="InterPro" id="IPR013103">
    <property type="entry name" value="RVT_2"/>
</dbReference>
<reference evidence="2" key="2">
    <citation type="journal article" date="2017" name="EMBO J.">
        <title>Loss of pollen-specific phospholipase NOT LIKE DAD triggers gynogenesis in maize.</title>
        <authorList>
            <person name="Gilles L.M."/>
            <person name="Khaled A."/>
            <person name="Laffaire J.B."/>
            <person name="Chaignon S."/>
            <person name="Gendrot G."/>
            <person name="Laplaige J."/>
            <person name="Berges H."/>
            <person name="Beydon G."/>
            <person name="Bayle V."/>
            <person name="Barret P."/>
            <person name="Comadran J."/>
            <person name="Martinant J.P."/>
            <person name="Rogowsky P.M."/>
            <person name="Widiez T."/>
        </authorList>
    </citation>
    <scope>NUCLEOTIDE SEQUENCE</scope>
</reference>
<dbReference type="EMBL" id="KX852318">
    <property type="protein sequence ID" value="AQA29578.1"/>
    <property type="molecule type" value="Genomic_DNA"/>
</dbReference>
<dbReference type="Gene3D" id="3.20.20.70">
    <property type="entry name" value="Aldolase class I"/>
    <property type="match status" value="1"/>
</dbReference>
<evidence type="ECO:0000313" key="2">
    <source>
        <dbReference type="EMBL" id="AQA29578.1"/>
    </source>
</evidence>
<name>A0A1P8YYJ4_MAIZE</name>
<proteinExistence type="predicted"/>
<keyword evidence="2" id="KW-0548">Nucleotidyltransferase</keyword>
<organism evidence="2">
    <name type="scientific">Zea mays</name>
    <name type="common">Maize</name>
    <dbReference type="NCBI Taxonomy" id="4577"/>
    <lineage>
        <taxon>Eukaryota</taxon>
        <taxon>Viridiplantae</taxon>
        <taxon>Streptophyta</taxon>
        <taxon>Embryophyta</taxon>
        <taxon>Tracheophyta</taxon>
        <taxon>Spermatophyta</taxon>
        <taxon>Magnoliopsida</taxon>
        <taxon>Liliopsida</taxon>
        <taxon>Poales</taxon>
        <taxon>Poaceae</taxon>
        <taxon>PACMAD clade</taxon>
        <taxon>Panicoideae</taxon>
        <taxon>Andropogonodae</taxon>
        <taxon>Andropogoneae</taxon>
        <taxon>Tripsacinae</taxon>
        <taxon>Zea</taxon>
    </lineage>
</organism>
<dbReference type="InterPro" id="IPR013785">
    <property type="entry name" value="Aldolase_TIM"/>
</dbReference>
<dbReference type="AlphaFoldDB" id="A0A1P8YYJ4"/>